<dbReference type="OrthoDB" id="9811036at2"/>
<dbReference type="Proteomes" id="UP000198705">
    <property type="component" value="Unassembled WGS sequence"/>
</dbReference>
<dbReference type="Gene3D" id="2.60.40.1250">
    <property type="entry name" value="Thiol:disulfide interchange protein DsbD, N-terminal domain"/>
    <property type="match status" value="1"/>
</dbReference>
<dbReference type="InterPro" id="IPR036249">
    <property type="entry name" value="Thioredoxin-like_sf"/>
</dbReference>
<name>A0A1I5AM85_9FLAO</name>
<feature type="transmembrane region" description="Helical" evidence="6">
    <location>
        <begin position="247"/>
        <end position="269"/>
    </location>
</feature>
<evidence type="ECO:0000256" key="1">
    <source>
        <dbReference type="ARBA" id="ARBA00004141"/>
    </source>
</evidence>
<dbReference type="SUPFAM" id="SSF52833">
    <property type="entry name" value="Thioredoxin-like"/>
    <property type="match status" value="1"/>
</dbReference>
<reference evidence="11" key="1">
    <citation type="submission" date="2016-10" db="EMBL/GenBank/DDBJ databases">
        <authorList>
            <person name="Varghese N."/>
            <person name="Submissions S."/>
        </authorList>
    </citation>
    <scope>NUCLEOTIDE SEQUENCE [LARGE SCALE GENOMIC DNA]</scope>
    <source>
        <strain evidence="11">DSM 23925</strain>
    </source>
</reference>
<dbReference type="Pfam" id="PF13899">
    <property type="entry name" value="Thioredoxin_7"/>
    <property type="match status" value="1"/>
</dbReference>
<evidence type="ECO:0000259" key="9">
    <source>
        <dbReference type="Pfam" id="PF11412"/>
    </source>
</evidence>
<feature type="transmembrane region" description="Helical" evidence="6">
    <location>
        <begin position="393"/>
        <end position="411"/>
    </location>
</feature>
<evidence type="ECO:0000256" key="5">
    <source>
        <dbReference type="ARBA" id="ARBA00023136"/>
    </source>
</evidence>
<sequence length="678" mass="75982">MKHNLFLFTTLLITAFSVHAQILNPVKWTTKTEKLSETQYNLIFEADIEEHWHLYSQNLPDGGPIPTEFNFDSIDKTDNFKLIGKVLESDYITAFDKVFEMDLNFFDNEATFTQKIELLNPDLKTITVDIAYQACDDERCIYPQKSVTFNLDGSVKQETKSLTEDNADLSNIFNLEDNQAEVKPDFTITDSETEAENEAKGLWVIFFTAFFLGFLVLLTPCVFPMIPMTVSFFTKQSKTRGQGIRNALLYGFFIIVIYTLLGTAISAIFGSNAMYEFSTGVIFNTIMFLALLIFAFSFLGAFEIMLPNSWVNKVDSGANKGGVVGIFFMALALAVVSFSCTFPIAGTALLDAATKGGIAPIISMLGFSSAIALPFALFAFFPSWLNSMPKSGGWLNTVKVVLGFLELAFAFKFLSMVDLVLEWHILTREVFLAIWIAIFGTLGLYLLGKIKLPHDSPLTHISVGRLCMALLALSFTVYMIPGLWGAPVELISGFPPPMSTNSESPYGVGNTKPAVYSGTNNVTELPEHAHYGPNNIIAFHDYEQGLAYAKKVNKPVMLDFTGLTCVNCRKMEEQVWVEEHVFNILNNDVVLISLYVDDRKKLPKDEQYESELTGNNVTTFGHKWLEFQQVRYNTNAQPLYVIQDTDGNDISKPVGYTPDADEYHDWLKAGVKRFKDKQ</sequence>
<dbReference type="InterPro" id="IPR003834">
    <property type="entry name" value="Cyt_c_assmbl_TM_dom"/>
</dbReference>
<evidence type="ECO:0000313" key="10">
    <source>
        <dbReference type="EMBL" id="SFN63482.1"/>
    </source>
</evidence>
<dbReference type="RefSeq" id="WP_092206936.1">
    <property type="nucleotide sequence ID" value="NZ_FOVN01000002.1"/>
</dbReference>
<dbReference type="InterPro" id="IPR028250">
    <property type="entry name" value="DsbDN"/>
</dbReference>
<keyword evidence="2 6" id="KW-0812">Transmembrane</keyword>
<feature type="transmembrane region" description="Helical" evidence="6">
    <location>
        <begin position="201"/>
        <end position="226"/>
    </location>
</feature>
<dbReference type="Pfam" id="PF11412">
    <property type="entry name" value="DsbD_N"/>
    <property type="match status" value="1"/>
</dbReference>
<feature type="chain" id="PRO_5011664912" evidence="7">
    <location>
        <begin position="21"/>
        <end position="678"/>
    </location>
</feature>
<evidence type="ECO:0000313" key="11">
    <source>
        <dbReference type="Proteomes" id="UP000198705"/>
    </source>
</evidence>
<feature type="signal peptide" evidence="7">
    <location>
        <begin position="1"/>
        <end position="20"/>
    </location>
</feature>
<dbReference type="GO" id="GO:0045454">
    <property type="term" value="P:cell redox homeostasis"/>
    <property type="evidence" value="ECO:0007669"/>
    <property type="project" value="TreeGrafter"/>
</dbReference>
<organism evidence="10 11">
    <name type="scientific">Bizionia echini</name>
    <dbReference type="NCBI Taxonomy" id="649333"/>
    <lineage>
        <taxon>Bacteria</taxon>
        <taxon>Pseudomonadati</taxon>
        <taxon>Bacteroidota</taxon>
        <taxon>Flavobacteriia</taxon>
        <taxon>Flavobacteriales</taxon>
        <taxon>Flavobacteriaceae</taxon>
        <taxon>Bizionia</taxon>
    </lineage>
</organism>
<dbReference type="PANTHER" id="PTHR32234">
    <property type="entry name" value="THIOL:DISULFIDE INTERCHANGE PROTEIN DSBD"/>
    <property type="match status" value="1"/>
</dbReference>
<feature type="transmembrane region" description="Helical" evidence="6">
    <location>
        <begin position="281"/>
        <end position="302"/>
    </location>
</feature>
<comment type="subcellular location">
    <subcellularLocation>
        <location evidence="1">Membrane</location>
        <topology evidence="1">Multi-pass membrane protein</topology>
    </subcellularLocation>
</comment>
<accession>A0A1I5AM85</accession>
<dbReference type="Pfam" id="PF02683">
    <property type="entry name" value="DsbD_TM"/>
    <property type="match status" value="1"/>
</dbReference>
<dbReference type="STRING" id="649333.SAMN04487989_102151"/>
<feature type="domain" description="Thiol:disulfide interchange protein DsbD N-terminal" evidence="9">
    <location>
        <begin position="36"/>
        <end position="148"/>
    </location>
</feature>
<evidence type="ECO:0000256" key="2">
    <source>
        <dbReference type="ARBA" id="ARBA00022692"/>
    </source>
</evidence>
<feature type="transmembrane region" description="Helical" evidence="6">
    <location>
        <begin position="357"/>
        <end position="381"/>
    </location>
</feature>
<keyword evidence="3" id="KW-0201">Cytochrome c-type biogenesis</keyword>
<dbReference type="AlphaFoldDB" id="A0A1I5AM85"/>
<evidence type="ECO:0000256" key="4">
    <source>
        <dbReference type="ARBA" id="ARBA00022989"/>
    </source>
</evidence>
<feature type="domain" description="Cytochrome C biogenesis protein transmembrane" evidence="8">
    <location>
        <begin position="203"/>
        <end position="415"/>
    </location>
</feature>
<keyword evidence="7" id="KW-0732">Signal</keyword>
<keyword evidence="4 6" id="KW-1133">Transmembrane helix</keyword>
<proteinExistence type="predicted"/>
<dbReference type="GO" id="GO:0017004">
    <property type="term" value="P:cytochrome complex assembly"/>
    <property type="evidence" value="ECO:0007669"/>
    <property type="project" value="UniProtKB-KW"/>
</dbReference>
<protein>
    <submittedName>
        <fullName evidence="10">Thiol:disulfide interchange protein DsbD</fullName>
    </submittedName>
</protein>
<dbReference type="GO" id="GO:0016020">
    <property type="term" value="C:membrane"/>
    <property type="evidence" value="ECO:0007669"/>
    <property type="project" value="UniProtKB-SubCell"/>
</dbReference>
<feature type="transmembrane region" description="Helical" evidence="6">
    <location>
        <begin position="431"/>
        <end position="450"/>
    </location>
</feature>
<gene>
    <name evidence="10" type="ORF">SAMN04487989_102151</name>
</gene>
<dbReference type="EMBL" id="FOVN01000002">
    <property type="protein sequence ID" value="SFN63482.1"/>
    <property type="molecule type" value="Genomic_DNA"/>
</dbReference>
<dbReference type="InterPro" id="IPR036929">
    <property type="entry name" value="DsbDN_sf"/>
</dbReference>
<evidence type="ECO:0000256" key="6">
    <source>
        <dbReference type="SAM" id="Phobius"/>
    </source>
</evidence>
<keyword evidence="11" id="KW-1185">Reference proteome</keyword>
<evidence type="ECO:0000259" key="8">
    <source>
        <dbReference type="Pfam" id="PF02683"/>
    </source>
</evidence>
<dbReference type="GO" id="GO:0015035">
    <property type="term" value="F:protein-disulfide reductase activity"/>
    <property type="evidence" value="ECO:0007669"/>
    <property type="project" value="TreeGrafter"/>
</dbReference>
<dbReference type="PANTHER" id="PTHR32234:SF0">
    <property type="entry name" value="THIOL:DISULFIDE INTERCHANGE PROTEIN DSBD"/>
    <property type="match status" value="1"/>
</dbReference>
<keyword evidence="5 6" id="KW-0472">Membrane</keyword>
<feature type="transmembrane region" description="Helical" evidence="6">
    <location>
        <begin position="323"/>
        <end position="345"/>
    </location>
</feature>
<dbReference type="Gene3D" id="3.40.30.10">
    <property type="entry name" value="Glutaredoxin"/>
    <property type="match status" value="1"/>
</dbReference>
<evidence type="ECO:0000256" key="7">
    <source>
        <dbReference type="SAM" id="SignalP"/>
    </source>
</evidence>
<feature type="transmembrane region" description="Helical" evidence="6">
    <location>
        <begin position="462"/>
        <end position="484"/>
    </location>
</feature>
<evidence type="ECO:0000256" key="3">
    <source>
        <dbReference type="ARBA" id="ARBA00022748"/>
    </source>
</evidence>